<protein>
    <submittedName>
        <fullName evidence="2">Uncharacterized protein</fullName>
    </submittedName>
</protein>
<evidence type="ECO:0000313" key="3">
    <source>
        <dbReference type="Proteomes" id="UP000176336"/>
    </source>
</evidence>
<sequence>MKTERPISELTKMERIRQGLEGHKERVMRYSFHSDTGHITVSPVAQISSETTGKSLAPIGLKPPRQQG</sequence>
<dbReference type="Proteomes" id="UP000176336">
    <property type="component" value="Unassembled WGS sequence"/>
</dbReference>
<evidence type="ECO:0000256" key="1">
    <source>
        <dbReference type="SAM" id="MobiDB-lite"/>
    </source>
</evidence>
<proteinExistence type="predicted"/>
<dbReference type="EMBL" id="MFCR01000010">
    <property type="protein sequence ID" value="OGE18740.1"/>
    <property type="molecule type" value="Genomic_DNA"/>
</dbReference>
<accession>A0A1F5IQZ7</accession>
<feature type="region of interest" description="Disordered" evidence="1">
    <location>
        <begin position="47"/>
        <end position="68"/>
    </location>
</feature>
<dbReference type="AlphaFoldDB" id="A0A1F5IQZ7"/>
<reference evidence="2 3" key="1">
    <citation type="journal article" date="2016" name="Nat. Commun.">
        <title>Thousands of microbial genomes shed light on interconnected biogeochemical processes in an aquifer system.</title>
        <authorList>
            <person name="Anantharaman K."/>
            <person name="Brown C.T."/>
            <person name="Hug L.A."/>
            <person name="Sharon I."/>
            <person name="Castelle C.J."/>
            <person name="Probst A.J."/>
            <person name="Thomas B.C."/>
            <person name="Singh A."/>
            <person name="Wilkins M.J."/>
            <person name="Karaoz U."/>
            <person name="Brodie E.L."/>
            <person name="Williams K.H."/>
            <person name="Hubbard S.S."/>
            <person name="Banfield J.F."/>
        </authorList>
    </citation>
    <scope>NUCLEOTIDE SEQUENCE [LARGE SCALE GENOMIC DNA]</scope>
</reference>
<gene>
    <name evidence="2" type="ORF">A2871_01865</name>
</gene>
<evidence type="ECO:0000313" key="2">
    <source>
        <dbReference type="EMBL" id="OGE18740.1"/>
    </source>
</evidence>
<comment type="caution">
    <text evidence="2">The sequence shown here is derived from an EMBL/GenBank/DDBJ whole genome shotgun (WGS) entry which is preliminary data.</text>
</comment>
<name>A0A1F5IQZ7_9BACT</name>
<organism evidence="2 3">
    <name type="scientific">Candidatus Daviesbacteria bacterium RIFCSPHIGHO2_01_FULL_41_23</name>
    <dbReference type="NCBI Taxonomy" id="1797764"/>
    <lineage>
        <taxon>Bacteria</taxon>
        <taxon>Candidatus Daviesiibacteriota</taxon>
    </lineage>
</organism>